<evidence type="ECO:0000313" key="2">
    <source>
        <dbReference type="Proteomes" id="UP000325177"/>
    </source>
</evidence>
<sequence>MGKNSMEYDTWKVIRNCLRQDYINKVMFLRFIKLVEGSQRVLRMKVVLPTFPERKVGRAAG</sequence>
<proteinExistence type="predicted"/>
<dbReference type="KEGG" id="asue:F2A31_04465"/>
<gene>
    <name evidence="1" type="ORF">F2A31_04465</name>
</gene>
<dbReference type="Proteomes" id="UP000325177">
    <property type="component" value="Chromosome"/>
</dbReference>
<organism evidence="1 2">
    <name type="scientific">Acinetobacter suaedae</name>
    <dbReference type="NCBI Taxonomy" id="2609668"/>
    <lineage>
        <taxon>Bacteria</taxon>
        <taxon>Pseudomonadati</taxon>
        <taxon>Pseudomonadota</taxon>
        <taxon>Gammaproteobacteria</taxon>
        <taxon>Moraxellales</taxon>
        <taxon>Moraxellaceae</taxon>
        <taxon>Acinetobacter</taxon>
    </lineage>
</organism>
<dbReference type="AlphaFoldDB" id="A0A5P1V0Z9"/>
<name>A0A5P1V0Z9_9GAMM</name>
<dbReference type="EMBL" id="CP043909">
    <property type="protein sequence ID" value="QER41106.1"/>
    <property type="molecule type" value="Genomic_DNA"/>
</dbReference>
<keyword evidence="2" id="KW-1185">Reference proteome</keyword>
<reference evidence="1 2" key="1">
    <citation type="submission" date="2019-09" db="EMBL/GenBank/DDBJ databases">
        <title>Acinetobacter sp. C16S1 isolated from saline soil.</title>
        <authorList>
            <person name="Xu L."/>
            <person name="Sun J.-Q."/>
        </authorList>
    </citation>
    <scope>NUCLEOTIDE SEQUENCE [LARGE SCALE GENOMIC DNA]</scope>
    <source>
        <strain evidence="1 2">C16S1</strain>
    </source>
</reference>
<protein>
    <submittedName>
        <fullName evidence="1">Uncharacterized protein</fullName>
    </submittedName>
</protein>
<accession>A0A5P1V0Z9</accession>
<evidence type="ECO:0000313" key="1">
    <source>
        <dbReference type="EMBL" id="QER41106.1"/>
    </source>
</evidence>